<evidence type="ECO:0000256" key="2">
    <source>
        <dbReference type="SAM" id="Phobius"/>
    </source>
</evidence>
<feature type="compositionally biased region" description="Low complexity" evidence="1">
    <location>
        <begin position="45"/>
        <end position="64"/>
    </location>
</feature>
<dbReference type="InterPro" id="IPR011434">
    <property type="entry name" value="Ltp-like_HTH"/>
</dbReference>
<feature type="compositionally biased region" description="Pro residues" evidence="1">
    <location>
        <begin position="65"/>
        <end position="87"/>
    </location>
</feature>
<sequence>MSYPPAGYPENEEQKPEGTDASQAPQNQDFSEEQGLTREYAPSDEVAPAPEAEVAPAPEAEVAPAPEPEAAPAPEPEAAPAPEPEVAPAPETAAEAAVTGEAAAYAASNGAQPTEVFAAQSAPQPYAAPSYQAEAPSGTSSSTSPAASGNAEGYQPAYAAAAPSPYQPGATYGSGGNGGSGPYQSGANENEGKSKKGLVWGLSIGAAVLVVLGLVLAYFLWPSGDSEPKKDKASTSQEKKAKDQKQDKAKVLPKVPQIGKDDDSQKTAEGKSGDANQGKPQGSVDAAKLEKATESAKQYLESIPFSRSGLIHQLTYNGEFTEAEATQAVDSLNVDWNEQALRKAQEYVDSGMGLSKKGIAKMLSEKDIAGFTEEQTEYAIANVKADWKAQALKYAQGVVDSGSGVSEKRLSDSLYHERNDRSFTQEEAKYAMEHLKVDWNEQAAKAARFNKDKMNMNDEENRRYLESEHGAGFTKEQVDYGMSQLK</sequence>
<dbReference type="OrthoDB" id="4337778at2"/>
<keyword evidence="2" id="KW-0472">Membrane</keyword>
<feature type="domain" description="Putative host cell surface-exposed lipoprotein Ltp-like HTH region" evidence="3">
    <location>
        <begin position="335"/>
        <end position="383"/>
    </location>
</feature>
<feature type="domain" description="Putative host cell surface-exposed lipoprotein Ltp-like HTH region" evidence="3">
    <location>
        <begin position="438"/>
        <end position="485"/>
    </location>
</feature>
<feature type="region of interest" description="Disordered" evidence="1">
    <location>
        <begin position="1"/>
        <end position="192"/>
    </location>
</feature>
<accession>A0A1Q5PQB0</accession>
<dbReference type="RefSeq" id="WP_073708675.1">
    <property type="nucleotide sequence ID" value="NZ_MQSV01000001.1"/>
</dbReference>
<gene>
    <name evidence="4" type="ORF">BSR29_02250</name>
</gene>
<feature type="compositionally biased region" description="Basic and acidic residues" evidence="1">
    <location>
        <begin position="259"/>
        <end position="272"/>
    </location>
</feature>
<protein>
    <recommendedName>
        <fullName evidence="3">Putative host cell surface-exposed lipoprotein Ltp-like HTH region domain-containing protein</fullName>
    </recommendedName>
</protein>
<comment type="caution">
    <text evidence="4">The sequence shown here is derived from an EMBL/GenBank/DDBJ whole genome shotgun (WGS) entry which is preliminary data.</text>
</comment>
<name>A0A1Q5PQB0_9ACTO</name>
<feature type="domain" description="Putative host cell surface-exposed lipoprotein Ltp-like HTH region" evidence="3">
    <location>
        <begin position="290"/>
        <end position="332"/>
    </location>
</feature>
<reference evidence="4 5" key="1">
    <citation type="submission" date="2016-11" db="EMBL/GenBank/DDBJ databases">
        <title>Actinomyces gypaetusis sp. nov. isolated from the vulture Gypaetus barbatus in Qinghai Tibet Plateau China.</title>
        <authorList>
            <person name="Meng X."/>
        </authorList>
    </citation>
    <scope>NUCLEOTIDE SEQUENCE [LARGE SCALE GENOMIC DNA]</scope>
    <source>
        <strain evidence="4 5">VUL4_2</strain>
    </source>
</reference>
<dbReference type="Pfam" id="PF07553">
    <property type="entry name" value="Lipoprotein_Ltp"/>
    <property type="match status" value="4"/>
</dbReference>
<dbReference type="Proteomes" id="UP000186785">
    <property type="component" value="Unassembled WGS sequence"/>
</dbReference>
<dbReference type="AlphaFoldDB" id="A0A1Q5PQB0"/>
<evidence type="ECO:0000313" key="5">
    <source>
        <dbReference type="Proteomes" id="UP000186785"/>
    </source>
</evidence>
<keyword evidence="2" id="KW-1133">Transmembrane helix</keyword>
<dbReference type="Gene3D" id="1.10.10.10">
    <property type="entry name" value="Winged helix-like DNA-binding domain superfamily/Winged helix DNA-binding domain"/>
    <property type="match status" value="4"/>
</dbReference>
<evidence type="ECO:0000313" key="4">
    <source>
        <dbReference type="EMBL" id="OKL49791.1"/>
    </source>
</evidence>
<feature type="region of interest" description="Disordered" evidence="1">
    <location>
        <begin position="225"/>
        <end position="286"/>
    </location>
</feature>
<feature type="compositionally biased region" description="Low complexity" evidence="1">
    <location>
        <begin position="118"/>
        <end position="171"/>
    </location>
</feature>
<evidence type="ECO:0000259" key="3">
    <source>
        <dbReference type="Pfam" id="PF07553"/>
    </source>
</evidence>
<proteinExistence type="predicted"/>
<organism evidence="4 5">
    <name type="scientific">Boudabousia liubingyangii</name>
    <dbReference type="NCBI Taxonomy" id="1921764"/>
    <lineage>
        <taxon>Bacteria</taxon>
        <taxon>Bacillati</taxon>
        <taxon>Actinomycetota</taxon>
        <taxon>Actinomycetes</taxon>
        <taxon>Actinomycetales</taxon>
        <taxon>Actinomycetaceae</taxon>
        <taxon>Boudabousia</taxon>
    </lineage>
</organism>
<evidence type="ECO:0000256" key="1">
    <source>
        <dbReference type="SAM" id="MobiDB-lite"/>
    </source>
</evidence>
<feature type="transmembrane region" description="Helical" evidence="2">
    <location>
        <begin position="198"/>
        <end position="221"/>
    </location>
</feature>
<feature type="compositionally biased region" description="Basic and acidic residues" evidence="1">
    <location>
        <begin position="226"/>
        <end position="250"/>
    </location>
</feature>
<feature type="compositionally biased region" description="Polar residues" evidence="1">
    <location>
        <begin position="20"/>
        <end position="29"/>
    </location>
</feature>
<feature type="compositionally biased region" description="Low complexity" evidence="1">
    <location>
        <begin position="88"/>
        <end position="107"/>
    </location>
</feature>
<keyword evidence="2" id="KW-0812">Transmembrane</keyword>
<keyword evidence="5" id="KW-1185">Reference proteome</keyword>
<dbReference type="STRING" id="1921764.BSR28_00235"/>
<dbReference type="InterPro" id="IPR036388">
    <property type="entry name" value="WH-like_DNA-bd_sf"/>
</dbReference>
<feature type="domain" description="Putative host cell surface-exposed lipoprotein Ltp-like HTH region" evidence="3">
    <location>
        <begin position="386"/>
        <end position="435"/>
    </location>
</feature>
<dbReference type="EMBL" id="MQSV01000001">
    <property type="protein sequence ID" value="OKL49791.1"/>
    <property type="molecule type" value="Genomic_DNA"/>
</dbReference>
<feature type="compositionally biased region" description="Gly residues" evidence="1">
    <location>
        <begin position="172"/>
        <end position="181"/>
    </location>
</feature>